<dbReference type="Gene3D" id="3.40.50.2000">
    <property type="entry name" value="Glycogen Phosphorylase B"/>
    <property type="match status" value="1"/>
</dbReference>
<dbReference type="EMBL" id="CP016808">
    <property type="protein sequence ID" value="ANY65367.1"/>
    <property type="molecule type" value="Genomic_DNA"/>
</dbReference>
<sequence>MKVRRLLWLLNHDTLSKFELPLIKNLGFEIYTPKSTIKEILQSSGSITFEYDHTLTIPEEDLKLLNEYDFFSTTNMPLYIKKIINEHFHTAITYTDTAFVLLRKLIHNFNGEIFFRAFGVGPSKFKNYTDLINFYFTENDHHKLKQISKRFWFSQCYSNLLEIEDDFYKKNAVYMPLGLPNEFYEIENEWIGNQDKILFFCTRIKYIAESEKVYNQFKKDFSGFDYIIAGNQPVPVDDEKVTGFLEREQLNELYKNCKVMYYHSTHPRHLHYHPLEAMIAGMPVVYMEGSLLSNLAKDTQQAGCCNNIKEARMKIKKIIGGDKELINNIINDQKGILHKFSYEYNKLLWEQNFIPIVNAPAPVLKESAKKIALFLTESEWSIYKEDYVQVVKMLNAGLKKLDEKNSITFNILGNKFDTNRDFMELLKDGVSIRDFKLQEVSLKSTIESLALLFQNEQLWHNSYIMPVDYARNYVDADYWLFLNHELDEPIAPIKPYGIYIDNLGERFYNTISDFRISNYKNASFLFTSSLQTKIDLVKHVGIAEEKISIIPFVFSDSHAEESPSIESYYLLEVDSKKINHIKRLLTDLQEYYRLSGRTEKVKIHLNNYKFDGNDDYDARIIFSNMIKESKFLKNKVTMYFDLKSNEYNALYSHAKKIIIIHDLKHVYFKLAKAMQYKKETILHNFPFYKDFENALNYTFNYKNFASNDNVLFEVFSESIEDKQVDAKLEHIHMNAMNEIAQVWRKLL</sequence>
<gene>
    <name evidence="1" type="ORF">BBD42_01935</name>
</gene>
<proteinExistence type="predicted"/>
<organism evidence="1">
    <name type="scientific">Paenibacillus sp. BIHB 4019</name>
    <dbReference type="NCBI Taxonomy" id="1870819"/>
    <lineage>
        <taxon>Bacteria</taxon>
        <taxon>Bacillati</taxon>
        <taxon>Bacillota</taxon>
        <taxon>Bacilli</taxon>
        <taxon>Bacillales</taxon>
        <taxon>Paenibacillaceae</taxon>
        <taxon>Paenibacillus</taxon>
    </lineage>
</organism>
<dbReference type="RefSeq" id="WP_099516767.1">
    <property type="nucleotide sequence ID" value="NZ_CP016808.1"/>
</dbReference>
<dbReference type="SUPFAM" id="SSF53756">
    <property type="entry name" value="UDP-Glycosyltransferase/glycogen phosphorylase"/>
    <property type="match status" value="1"/>
</dbReference>
<evidence type="ECO:0008006" key="2">
    <source>
        <dbReference type="Google" id="ProtNLM"/>
    </source>
</evidence>
<reference evidence="1" key="1">
    <citation type="submission" date="2016-08" db="EMBL/GenBank/DDBJ databases">
        <title>Complete Genome Seqeunce of Paenibacillus sp. BIHB 4019 from tea rhizoplane.</title>
        <authorList>
            <person name="Thakur R."/>
            <person name="Swarnkar M.K."/>
            <person name="Gulati A."/>
        </authorList>
    </citation>
    <scope>NUCLEOTIDE SEQUENCE [LARGE SCALE GENOMIC DNA]</scope>
    <source>
        <strain evidence="1">BIHB4019</strain>
    </source>
</reference>
<accession>A0A1B2DCD6</accession>
<dbReference type="AlphaFoldDB" id="A0A1B2DCD6"/>
<protein>
    <recommendedName>
        <fullName evidence="2">Glycosyl transferase family 1 domain-containing protein</fullName>
    </recommendedName>
</protein>
<evidence type="ECO:0000313" key="1">
    <source>
        <dbReference type="EMBL" id="ANY65367.1"/>
    </source>
</evidence>
<name>A0A1B2DCD6_9BACL</name>